<dbReference type="GO" id="GO:0005737">
    <property type="term" value="C:cytoplasm"/>
    <property type="evidence" value="ECO:0007669"/>
    <property type="project" value="UniProtKB-SubCell"/>
</dbReference>
<dbReference type="GO" id="GO:0047429">
    <property type="term" value="F:nucleoside triphosphate diphosphatase activity"/>
    <property type="evidence" value="ECO:0007669"/>
    <property type="project" value="UniProtKB-EC"/>
</dbReference>
<dbReference type="GO" id="GO:0009117">
    <property type="term" value="P:nucleotide metabolic process"/>
    <property type="evidence" value="ECO:0007669"/>
    <property type="project" value="UniProtKB-KW"/>
</dbReference>
<comment type="catalytic activity">
    <reaction evidence="2">
        <text>dTTP + H2O = dTMP + diphosphate + H(+)</text>
        <dbReference type="Rhea" id="RHEA:28534"/>
        <dbReference type="ChEBI" id="CHEBI:15377"/>
        <dbReference type="ChEBI" id="CHEBI:15378"/>
        <dbReference type="ChEBI" id="CHEBI:33019"/>
        <dbReference type="ChEBI" id="CHEBI:37568"/>
        <dbReference type="ChEBI" id="CHEBI:63528"/>
        <dbReference type="EC" id="3.6.1.9"/>
    </reaction>
</comment>
<accession>A0A916K274</accession>
<keyword evidence="2" id="KW-0546">Nucleotide metabolism</keyword>
<feature type="active site" description="Proton acceptor" evidence="2">
    <location>
        <position position="81"/>
    </location>
</feature>
<evidence type="ECO:0000313" key="4">
    <source>
        <dbReference type="Proteomes" id="UP000693672"/>
    </source>
</evidence>
<comment type="function">
    <text evidence="2">Nucleoside triphosphate pyrophosphatase that hydrolyzes dTTP and UTP. May have a dual role in cell division arrest and in preventing the incorporation of modified nucleotides into cellular nucleic acids.</text>
</comment>
<dbReference type="InterPro" id="IPR003697">
    <property type="entry name" value="Maf-like"/>
</dbReference>
<evidence type="ECO:0000313" key="3">
    <source>
        <dbReference type="EMBL" id="CAG7631085.1"/>
    </source>
</evidence>
<dbReference type="PANTHER" id="PTHR43213:SF5">
    <property type="entry name" value="BIFUNCTIONAL DTTP_UTP PYROPHOSPHATASE_METHYLTRANSFERASE PROTEIN-RELATED"/>
    <property type="match status" value="1"/>
</dbReference>
<sequence>MSIASEKPIILASSSPRRQELIRSLNLPYEIIVSSVDESTEPGLSPADIVEQLSGRKAQAVYERCKAEARYGNGGVVVGSDTIVVLDGEVLGKPKDGEDALRMLRALQGREHEVFSGVAVIDMQTGERHVSHRRTNVRMKPLDDEKIRRYIATGEPMDKAGSYGIQGLGATIVEEIVGDYFSVVGLPMSLLSDLLARFDVAVF</sequence>
<dbReference type="NCBIfam" id="TIGR00172">
    <property type="entry name" value="maf"/>
    <property type="match status" value="1"/>
</dbReference>
<dbReference type="Proteomes" id="UP000693672">
    <property type="component" value="Unassembled WGS sequence"/>
</dbReference>
<keyword evidence="4" id="KW-1185">Reference proteome</keyword>
<feature type="site" description="Important for substrate specificity" evidence="2">
    <location>
        <position position="82"/>
    </location>
</feature>
<comment type="catalytic activity">
    <reaction evidence="2">
        <text>UTP + H2O = UMP + diphosphate + H(+)</text>
        <dbReference type="Rhea" id="RHEA:29395"/>
        <dbReference type="ChEBI" id="CHEBI:15377"/>
        <dbReference type="ChEBI" id="CHEBI:15378"/>
        <dbReference type="ChEBI" id="CHEBI:33019"/>
        <dbReference type="ChEBI" id="CHEBI:46398"/>
        <dbReference type="ChEBI" id="CHEBI:57865"/>
        <dbReference type="EC" id="3.6.1.9"/>
    </reaction>
</comment>
<comment type="caution">
    <text evidence="2">Lacks conserved residue(s) required for the propagation of feature annotation.</text>
</comment>
<dbReference type="Pfam" id="PF02545">
    <property type="entry name" value="Maf"/>
    <property type="match status" value="1"/>
</dbReference>
<gene>
    <name evidence="3" type="primary">maf</name>
    <name evidence="3" type="ORF">PAESOLCIP111_03263</name>
</gene>
<dbReference type="EMBL" id="CAJVAS010000013">
    <property type="protein sequence ID" value="CAG7631085.1"/>
    <property type="molecule type" value="Genomic_DNA"/>
</dbReference>
<keyword evidence="1 2" id="KW-0378">Hydrolase</keyword>
<dbReference type="EC" id="3.6.1.9" evidence="2"/>
<evidence type="ECO:0000256" key="2">
    <source>
        <dbReference type="HAMAP-Rule" id="MF_00528"/>
    </source>
</evidence>
<comment type="similarity">
    <text evidence="2">Belongs to the Maf family. YhdE subfamily.</text>
</comment>
<evidence type="ECO:0000256" key="1">
    <source>
        <dbReference type="ARBA" id="ARBA00022801"/>
    </source>
</evidence>
<dbReference type="RefSeq" id="WP_218093018.1">
    <property type="nucleotide sequence ID" value="NZ_CAJVAS010000013.1"/>
</dbReference>
<name>A0A916K274_9BACL</name>
<protein>
    <recommendedName>
        <fullName evidence="2">dTTP/UTP pyrophosphatase</fullName>
        <shortName evidence="2">dTTPase/UTPase</shortName>
        <ecNumber evidence="2">3.6.1.9</ecNumber>
    </recommendedName>
    <alternativeName>
        <fullName evidence="2">Nucleoside triphosphate pyrophosphatase</fullName>
    </alternativeName>
    <alternativeName>
        <fullName evidence="2">Nucleotide pyrophosphatase</fullName>
        <shortName evidence="2">Nucleotide PPase</shortName>
    </alternativeName>
</protein>
<dbReference type="AlphaFoldDB" id="A0A916K274"/>
<organism evidence="3 4">
    <name type="scientific">Paenibacillus solanacearum</name>
    <dbReference type="NCBI Taxonomy" id="2048548"/>
    <lineage>
        <taxon>Bacteria</taxon>
        <taxon>Bacillati</taxon>
        <taxon>Bacillota</taxon>
        <taxon>Bacilli</taxon>
        <taxon>Bacillales</taxon>
        <taxon>Paenibacillaceae</taxon>
        <taxon>Paenibacillus</taxon>
    </lineage>
</organism>
<proteinExistence type="inferred from homology"/>
<keyword evidence="2" id="KW-0963">Cytoplasm</keyword>
<feature type="site" description="Important for substrate specificity" evidence="2">
    <location>
        <position position="17"/>
    </location>
</feature>
<dbReference type="CDD" id="cd00555">
    <property type="entry name" value="Maf"/>
    <property type="match status" value="1"/>
</dbReference>
<dbReference type="PANTHER" id="PTHR43213">
    <property type="entry name" value="BIFUNCTIONAL DTTP/UTP PYROPHOSPHATASE/METHYLTRANSFERASE PROTEIN-RELATED"/>
    <property type="match status" value="1"/>
</dbReference>
<feature type="site" description="Important for substrate specificity" evidence="2">
    <location>
        <position position="166"/>
    </location>
</feature>
<reference evidence="3" key="1">
    <citation type="submission" date="2021-06" db="EMBL/GenBank/DDBJ databases">
        <authorList>
            <person name="Criscuolo A."/>
        </authorList>
    </citation>
    <scope>NUCLEOTIDE SEQUENCE</scope>
    <source>
        <strain evidence="3">CIP111600</strain>
    </source>
</reference>
<comment type="subcellular location">
    <subcellularLocation>
        <location evidence="2">Cytoplasm</location>
    </subcellularLocation>
</comment>
<dbReference type="HAMAP" id="MF_00528">
    <property type="entry name" value="Maf"/>
    <property type="match status" value="1"/>
</dbReference>
<comment type="caution">
    <text evidence="3">The sequence shown here is derived from an EMBL/GenBank/DDBJ whole genome shotgun (WGS) entry which is preliminary data.</text>
</comment>
<dbReference type="PIRSF" id="PIRSF006305">
    <property type="entry name" value="Maf"/>
    <property type="match status" value="1"/>
</dbReference>
<comment type="cofactor">
    <cofactor evidence="2">
        <name>a divalent metal cation</name>
        <dbReference type="ChEBI" id="CHEBI:60240"/>
    </cofactor>
</comment>